<dbReference type="InterPro" id="IPR008207">
    <property type="entry name" value="Sig_transdc_His_kin_Hpt_dom"/>
</dbReference>
<keyword evidence="8 16" id="KW-0812">Transmembrane</keyword>
<accession>A0ABU9CJB6</accession>
<comment type="catalytic activity">
    <reaction evidence="1">
        <text>ATP + protein L-histidine = ADP + protein N-phospho-L-histidine.</text>
        <dbReference type="EC" id="2.7.13.3"/>
    </reaction>
</comment>
<feature type="region of interest" description="Disordered" evidence="15">
    <location>
        <begin position="981"/>
        <end position="1001"/>
    </location>
</feature>
<organism evidence="19 20">
    <name type="scientific">Pseudaquabacterium inlustre</name>
    <dbReference type="NCBI Taxonomy" id="2984192"/>
    <lineage>
        <taxon>Bacteria</taxon>
        <taxon>Pseudomonadati</taxon>
        <taxon>Pseudomonadota</taxon>
        <taxon>Betaproteobacteria</taxon>
        <taxon>Burkholderiales</taxon>
        <taxon>Sphaerotilaceae</taxon>
        <taxon>Pseudaquabacterium</taxon>
    </lineage>
</organism>
<dbReference type="InterPro" id="IPR011006">
    <property type="entry name" value="CheY-like_superfamily"/>
</dbReference>
<evidence type="ECO:0000256" key="11">
    <source>
        <dbReference type="ARBA" id="ARBA00022989"/>
    </source>
</evidence>
<keyword evidence="5" id="KW-0997">Cell inner membrane</keyword>
<dbReference type="InterPro" id="IPR003661">
    <property type="entry name" value="HisK_dim/P_dom"/>
</dbReference>
<dbReference type="CDD" id="cd16922">
    <property type="entry name" value="HATPase_EvgS-ArcB-TorS-like"/>
    <property type="match status" value="1"/>
</dbReference>
<dbReference type="Pfam" id="PF00072">
    <property type="entry name" value="Response_reg"/>
    <property type="match status" value="1"/>
</dbReference>
<dbReference type="Gene3D" id="3.30.565.10">
    <property type="entry name" value="Histidine kinase-like ATPase, C-terminal domain"/>
    <property type="match status" value="1"/>
</dbReference>
<keyword evidence="12" id="KW-0902">Two-component regulatory system</keyword>
<dbReference type="SUPFAM" id="SSF47384">
    <property type="entry name" value="Homodimeric domain of signal transducing histidine kinase"/>
    <property type="match status" value="1"/>
</dbReference>
<evidence type="ECO:0000256" key="10">
    <source>
        <dbReference type="ARBA" id="ARBA00022840"/>
    </source>
</evidence>
<dbReference type="Pfam" id="PF01627">
    <property type="entry name" value="Hpt"/>
    <property type="match status" value="1"/>
</dbReference>
<dbReference type="EC" id="2.7.13.3" evidence="3"/>
<feature type="domain" description="Histidine kinase" evidence="17">
    <location>
        <begin position="471"/>
        <end position="689"/>
    </location>
</feature>
<dbReference type="Pfam" id="PF02518">
    <property type="entry name" value="HATPase_c"/>
    <property type="match status" value="1"/>
</dbReference>
<dbReference type="InterPro" id="IPR001789">
    <property type="entry name" value="Sig_transdc_resp-reg_receiver"/>
</dbReference>
<evidence type="ECO:0000256" key="15">
    <source>
        <dbReference type="SAM" id="MobiDB-lite"/>
    </source>
</evidence>
<keyword evidence="7" id="KW-0808">Transferase</keyword>
<evidence type="ECO:0000259" key="18">
    <source>
        <dbReference type="PROSITE" id="PS50110"/>
    </source>
</evidence>
<dbReference type="CDD" id="cd17546">
    <property type="entry name" value="REC_hyHK_CKI1_RcsC-like"/>
    <property type="match status" value="1"/>
</dbReference>
<dbReference type="PROSITE" id="PS50109">
    <property type="entry name" value="HIS_KIN"/>
    <property type="match status" value="1"/>
</dbReference>
<keyword evidence="4" id="KW-1003">Cell membrane</keyword>
<dbReference type="PRINTS" id="PR00344">
    <property type="entry name" value="BCTRLSENSOR"/>
</dbReference>
<dbReference type="InterPro" id="IPR036890">
    <property type="entry name" value="HATPase_C_sf"/>
</dbReference>
<sequence>MPAPPPAVRSTVAGAAVQAEPGVRPALAALWRSVGRTRGVVVASALSLLALGLALLAARALPLDAWLDHRQDLQAAWLAPAAPADAARVVDVDEDSVRRMGAWPLRRDAYVPAGRWLLAHGARGVAFGLMLVDAKDGDAAFAEWVASAPAPVLLAARSVAGEGDAAAGMLLAPPGCVPAPVAGWQLPHWAAGGAAAGALARVGALSVPVDADGVLRHVPLWQQAGDLALPLLPMAVWQALHPGQAQAMRCVRRDDQVLVQTPAGPLWTLDAEQRLRPWLARPDSVPAPLALWRVDAAARGLLPDDEAQALAAAVRGRVVFIGASAALGGEVLTAQGLRSATQALAALHDAIDNNRLLAAPRPAVDAALLALGLLPWLVWALQGWRQSPPRAWPVLLAAAAGGVLLLVIDTGLVVWRGQLSHIGAPLALLLAIGGLAVWHAQRHAARETRRLRLQHAALEAANQVKSDFLAHLSHEIRTPLNALLGAAEMLSQTRLDAQQKRHVALFGNAGQDLLHMLNDLLDLSKSEAGLLTLTRHPFSLPRLVAQQVALFEARAQQKGLALDVETDPDLPETVVGDAMRVGQVLRNLLGNAVKFTPAGTVTLLVGFGRNRQHVRFEVRDTGVGIPADRLQRIFLPYVQADPQAAQSLGGTGLGLAICKRMAEAMDGEIGVVSREGMGSCFHVELPLPATAAAPEGPVTLPHGVPPSVVPAGAVARAGRSVVPVLAADDSPHNLMLLQAFAEGTGYRIDGVHDGGSAVRRFEAEAYRIVLLDLNMPALSGLDAVRAMRAVERRRHRKPALIVAVSGQADAADLAAAREAGFDAHLAKPYSRAQLLGLMARTRTAADAAGSTLPPDGGGDARLRALEALPDSDLPGALQRLGGLPLYDRVLEAACEPLLKFDQRLTRSIDAVPCDIDRAHRLAHDLKSLAATLGLPGLAEDAKALELALRDTVSPGEDPAVRRARRAVSSRLAGVREVLLAGGMQGPGTGRVPPHTDPGLHA</sequence>
<feature type="transmembrane region" description="Helical" evidence="16">
    <location>
        <begin position="394"/>
        <end position="415"/>
    </location>
</feature>
<comment type="caution">
    <text evidence="19">The sequence shown here is derived from an EMBL/GenBank/DDBJ whole genome shotgun (WGS) entry which is preliminary data.</text>
</comment>
<evidence type="ECO:0000256" key="13">
    <source>
        <dbReference type="ARBA" id="ARBA00023136"/>
    </source>
</evidence>
<dbReference type="RefSeq" id="WP_341410317.1">
    <property type="nucleotide sequence ID" value="NZ_JBBUTH010000004.1"/>
</dbReference>
<feature type="modified residue" description="4-aspartylphosphate" evidence="14">
    <location>
        <position position="772"/>
    </location>
</feature>
<evidence type="ECO:0000256" key="4">
    <source>
        <dbReference type="ARBA" id="ARBA00022475"/>
    </source>
</evidence>
<evidence type="ECO:0000256" key="2">
    <source>
        <dbReference type="ARBA" id="ARBA00004429"/>
    </source>
</evidence>
<evidence type="ECO:0000256" key="3">
    <source>
        <dbReference type="ARBA" id="ARBA00012438"/>
    </source>
</evidence>
<reference evidence="19 20" key="1">
    <citation type="submission" date="2024-04" db="EMBL/GenBank/DDBJ databases">
        <title>Novel species of the genus Ideonella isolated from streams.</title>
        <authorList>
            <person name="Lu H."/>
        </authorList>
    </citation>
    <scope>NUCLEOTIDE SEQUENCE [LARGE SCALE GENOMIC DNA]</scope>
    <source>
        <strain evidence="19 20">DXS22W</strain>
    </source>
</reference>
<evidence type="ECO:0000256" key="16">
    <source>
        <dbReference type="SAM" id="Phobius"/>
    </source>
</evidence>
<evidence type="ECO:0000256" key="14">
    <source>
        <dbReference type="PROSITE-ProRule" id="PRU00169"/>
    </source>
</evidence>
<dbReference type="Gene3D" id="1.20.120.160">
    <property type="entry name" value="HPT domain"/>
    <property type="match status" value="1"/>
</dbReference>
<evidence type="ECO:0000256" key="6">
    <source>
        <dbReference type="ARBA" id="ARBA00022553"/>
    </source>
</evidence>
<dbReference type="PROSITE" id="PS50110">
    <property type="entry name" value="RESPONSE_REGULATORY"/>
    <property type="match status" value="1"/>
</dbReference>
<dbReference type="SMART" id="SM00388">
    <property type="entry name" value="HisKA"/>
    <property type="match status" value="1"/>
</dbReference>
<evidence type="ECO:0000256" key="8">
    <source>
        <dbReference type="ARBA" id="ARBA00022692"/>
    </source>
</evidence>
<dbReference type="Gene3D" id="1.10.287.130">
    <property type="match status" value="1"/>
</dbReference>
<keyword evidence="20" id="KW-1185">Reference proteome</keyword>
<dbReference type="InterPro" id="IPR003594">
    <property type="entry name" value="HATPase_dom"/>
</dbReference>
<dbReference type="SUPFAM" id="SSF52172">
    <property type="entry name" value="CheY-like"/>
    <property type="match status" value="1"/>
</dbReference>
<dbReference type="PANTHER" id="PTHR43047:SF64">
    <property type="entry name" value="HISTIDINE KINASE CONTAINING CHEY-HOMOLOGOUS RECEIVER DOMAIN AND PAS DOMAIN-RELATED"/>
    <property type="match status" value="1"/>
</dbReference>
<evidence type="ECO:0000313" key="19">
    <source>
        <dbReference type="EMBL" id="MEK8050647.1"/>
    </source>
</evidence>
<evidence type="ECO:0000313" key="20">
    <source>
        <dbReference type="Proteomes" id="UP001365405"/>
    </source>
</evidence>
<keyword evidence="9" id="KW-0418">Kinase</keyword>
<dbReference type="SMART" id="SM00387">
    <property type="entry name" value="HATPase_c"/>
    <property type="match status" value="1"/>
</dbReference>
<comment type="subcellular location">
    <subcellularLocation>
        <location evidence="2">Cell inner membrane</location>
        <topology evidence="2">Multi-pass membrane protein</topology>
    </subcellularLocation>
</comment>
<dbReference type="InterPro" id="IPR036641">
    <property type="entry name" value="HPT_dom_sf"/>
</dbReference>
<dbReference type="EMBL" id="JBBUTH010000004">
    <property type="protein sequence ID" value="MEK8050647.1"/>
    <property type="molecule type" value="Genomic_DNA"/>
</dbReference>
<dbReference type="PANTHER" id="PTHR43047">
    <property type="entry name" value="TWO-COMPONENT HISTIDINE PROTEIN KINASE"/>
    <property type="match status" value="1"/>
</dbReference>
<dbReference type="Proteomes" id="UP001365405">
    <property type="component" value="Unassembled WGS sequence"/>
</dbReference>
<dbReference type="Pfam" id="PF05226">
    <property type="entry name" value="CHASE2"/>
    <property type="match status" value="1"/>
</dbReference>
<evidence type="ECO:0000259" key="17">
    <source>
        <dbReference type="PROSITE" id="PS50109"/>
    </source>
</evidence>
<dbReference type="InterPro" id="IPR036097">
    <property type="entry name" value="HisK_dim/P_sf"/>
</dbReference>
<protein>
    <recommendedName>
        <fullName evidence="3">histidine kinase</fullName>
        <ecNumber evidence="3">2.7.13.3</ecNumber>
    </recommendedName>
</protein>
<dbReference type="SMART" id="SM00448">
    <property type="entry name" value="REC"/>
    <property type="match status" value="1"/>
</dbReference>
<dbReference type="Pfam" id="PF00512">
    <property type="entry name" value="HisKA"/>
    <property type="match status" value="1"/>
</dbReference>
<dbReference type="GO" id="GO:0005524">
    <property type="term" value="F:ATP binding"/>
    <property type="evidence" value="ECO:0007669"/>
    <property type="project" value="UniProtKB-KW"/>
</dbReference>
<keyword evidence="10 19" id="KW-0067">ATP-binding</keyword>
<keyword evidence="10 19" id="KW-0547">Nucleotide-binding</keyword>
<evidence type="ECO:0000256" key="7">
    <source>
        <dbReference type="ARBA" id="ARBA00022679"/>
    </source>
</evidence>
<keyword evidence="13 16" id="KW-0472">Membrane</keyword>
<dbReference type="CDD" id="cd00082">
    <property type="entry name" value="HisKA"/>
    <property type="match status" value="1"/>
</dbReference>
<keyword evidence="11 16" id="KW-1133">Transmembrane helix</keyword>
<dbReference type="Gene3D" id="3.40.50.2300">
    <property type="match status" value="1"/>
</dbReference>
<gene>
    <name evidence="19" type="ORF">AACH10_10385</name>
</gene>
<dbReference type="SUPFAM" id="SSF55874">
    <property type="entry name" value="ATPase domain of HSP90 chaperone/DNA topoisomerase II/histidine kinase"/>
    <property type="match status" value="1"/>
</dbReference>
<keyword evidence="6 14" id="KW-0597">Phosphoprotein</keyword>
<feature type="domain" description="Response regulatory" evidence="18">
    <location>
        <begin position="723"/>
        <end position="842"/>
    </location>
</feature>
<evidence type="ECO:0000256" key="5">
    <source>
        <dbReference type="ARBA" id="ARBA00022519"/>
    </source>
</evidence>
<evidence type="ECO:0000256" key="1">
    <source>
        <dbReference type="ARBA" id="ARBA00000085"/>
    </source>
</evidence>
<dbReference type="InterPro" id="IPR005467">
    <property type="entry name" value="His_kinase_dom"/>
</dbReference>
<dbReference type="SUPFAM" id="SSF47226">
    <property type="entry name" value="Histidine-containing phosphotransfer domain, HPT domain"/>
    <property type="match status" value="1"/>
</dbReference>
<dbReference type="InterPro" id="IPR004358">
    <property type="entry name" value="Sig_transdc_His_kin-like_C"/>
</dbReference>
<dbReference type="InterPro" id="IPR007890">
    <property type="entry name" value="CHASE2"/>
</dbReference>
<evidence type="ECO:0000256" key="12">
    <source>
        <dbReference type="ARBA" id="ARBA00023012"/>
    </source>
</evidence>
<name>A0ABU9CJB6_9BURK</name>
<evidence type="ECO:0000256" key="9">
    <source>
        <dbReference type="ARBA" id="ARBA00022777"/>
    </source>
</evidence>
<feature type="transmembrane region" description="Helical" evidence="16">
    <location>
        <begin position="40"/>
        <end position="61"/>
    </location>
</feature>
<feature type="transmembrane region" description="Helical" evidence="16">
    <location>
        <begin position="422"/>
        <end position="440"/>
    </location>
</feature>
<proteinExistence type="predicted"/>
<dbReference type="SMART" id="SM01080">
    <property type="entry name" value="CHASE2"/>
    <property type="match status" value="1"/>
</dbReference>